<reference evidence="2" key="1">
    <citation type="submission" date="2021-05" db="EMBL/GenBank/DDBJ databases">
        <authorList>
            <person name="Tanabe Y."/>
        </authorList>
    </citation>
    <scope>NUCLEOTIDE SEQUENCE</scope>
    <source>
        <strain evidence="2">BOTRYCO-1</strain>
    </source>
</reference>
<comment type="caution">
    <text evidence="2">The sequence shown here is derived from an EMBL/GenBank/DDBJ whole genome shotgun (WGS) entry which is preliminary data.</text>
</comment>
<dbReference type="InterPro" id="IPR027367">
    <property type="entry name" value="Gly-zipper_YMGG"/>
</dbReference>
<proteinExistence type="predicted"/>
<keyword evidence="3" id="KW-1185">Reference proteome</keyword>
<dbReference type="Pfam" id="PF13441">
    <property type="entry name" value="Gly-zipper_YMGG"/>
    <property type="match status" value="1"/>
</dbReference>
<dbReference type="PROSITE" id="PS51257">
    <property type="entry name" value="PROKAR_LIPOPROTEIN"/>
    <property type="match status" value="1"/>
</dbReference>
<accession>A0ABQ4PVJ5</accession>
<gene>
    <name evidence="2" type="ORF">PsB1_1145</name>
</gene>
<evidence type="ECO:0000259" key="1">
    <source>
        <dbReference type="Pfam" id="PF13441"/>
    </source>
</evidence>
<name>A0ABQ4PVJ5_9PROT</name>
<dbReference type="Proteomes" id="UP001161064">
    <property type="component" value="Unassembled WGS sequence"/>
</dbReference>
<organism evidence="2 3">
    <name type="scientific">Candidatus Phycosocius spiralis</name>
    <dbReference type="NCBI Taxonomy" id="2815099"/>
    <lineage>
        <taxon>Bacteria</taxon>
        <taxon>Pseudomonadati</taxon>
        <taxon>Pseudomonadota</taxon>
        <taxon>Alphaproteobacteria</taxon>
        <taxon>Caulobacterales</taxon>
        <taxon>Caulobacterales incertae sedis</taxon>
        <taxon>Candidatus Phycosocius</taxon>
    </lineage>
</organism>
<evidence type="ECO:0000313" key="2">
    <source>
        <dbReference type="EMBL" id="GIU66991.1"/>
    </source>
</evidence>
<protein>
    <submittedName>
        <fullName evidence="2">Outer membrane protein</fullName>
    </submittedName>
</protein>
<dbReference type="RefSeq" id="WP_284359694.1">
    <property type="nucleotide sequence ID" value="NZ_BPFZ01000005.1"/>
</dbReference>
<evidence type="ECO:0000313" key="3">
    <source>
        <dbReference type="Proteomes" id="UP001161064"/>
    </source>
</evidence>
<feature type="domain" description="YMGG-like Gly-zipper" evidence="1">
    <location>
        <begin position="27"/>
        <end position="71"/>
    </location>
</feature>
<dbReference type="EMBL" id="BPFZ01000005">
    <property type="protein sequence ID" value="GIU66991.1"/>
    <property type="molecule type" value="Genomic_DNA"/>
</dbReference>
<sequence>MTNATIKILAVTLLLGGCTTTGNVERNAGGGAAIGALAGAVLGNNLGNGDAKKGATIGALAGGALGAVRGYSLDQRRAECQNVRNPELIRDQSGAFYYPVPGTDRTCWAKDQSPR</sequence>
<reference evidence="2" key="2">
    <citation type="journal article" date="2023" name="ISME Commun">
        <title>Characterization of a bloom-associated alphaproteobacterial lineage, 'Candidatus Phycosocius': insights into freshwater algal-bacterial interactions.</title>
        <authorList>
            <person name="Tanabe Y."/>
            <person name="Yamaguchi H."/>
            <person name="Yoshida M."/>
            <person name="Kai A."/>
            <person name="Okazaki Y."/>
        </authorList>
    </citation>
    <scope>NUCLEOTIDE SEQUENCE</scope>
    <source>
        <strain evidence="2">BOTRYCO-1</strain>
    </source>
</reference>